<accession>A0A0G0PT54</accession>
<proteinExistence type="predicted"/>
<dbReference type="Gene3D" id="2.20.28.100">
    <property type="entry name" value="Desulphoferrodoxin, N-terminal domain"/>
    <property type="match status" value="1"/>
</dbReference>
<dbReference type="AlphaFoldDB" id="A0A0G0PT54"/>
<comment type="caution">
    <text evidence="7">The sequence shown here is derived from an EMBL/GenBank/DDBJ whole genome shotgun (WGS) entry which is preliminary data.</text>
</comment>
<dbReference type="SUPFAM" id="SSF57802">
    <property type="entry name" value="Rubredoxin-like"/>
    <property type="match status" value="1"/>
</dbReference>
<dbReference type="Pfam" id="PF06397">
    <property type="entry name" value="Desulfoferrod_N"/>
    <property type="match status" value="1"/>
</dbReference>
<keyword evidence="1" id="KW-0813">Transport</keyword>
<dbReference type="InterPro" id="IPR004462">
    <property type="entry name" value="Desulfoferrodoxin_N"/>
</dbReference>
<keyword evidence="3" id="KW-0249">Electron transport</keyword>
<evidence type="ECO:0000313" key="7">
    <source>
        <dbReference type="EMBL" id="KKR31354.1"/>
    </source>
</evidence>
<evidence type="ECO:0000256" key="1">
    <source>
        <dbReference type="ARBA" id="ARBA00022448"/>
    </source>
</evidence>
<keyword evidence="4 5" id="KW-0408">Iron</keyword>
<dbReference type="EMBL" id="LBXO01000063">
    <property type="protein sequence ID" value="KKR31354.1"/>
    <property type="molecule type" value="Genomic_DNA"/>
</dbReference>
<dbReference type="GO" id="GO:0005506">
    <property type="term" value="F:iron ion binding"/>
    <property type="evidence" value="ECO:0007669"/>
    <property type="project" value="InterPro"/>
</dbReference>
<organism evidence="7 8">
    <name type="scientific">Candidatus Falkowbacteria bacterium GW2011_GWF2_39_8</name>
    <dbReference type="NCBI Taxonomy" id="1618642"/>
    <lineage>
        <taxon>Bacteria</taxon>
        <taxon>Candidatus Falkowiibacteriota</taxon>
    </lineage>
</organism>
<keyword evidence="2 5" id="KW-0479">Metal-binding</keyword>
<feature type="domain" description="Desulfoferrodoxin N-terminal" evidence="6">
    <location>
        <begin position="3"/>
        <end position="34"/>
    </location>
</feature>
<dbReference type="NCBIfam" id="TIGR00319">
    <property type="entry name" value="desulf_FeS4"/>
    <property type="match status" value="1"/>
</dbReference>
<dbReference type="PIRSF" id="PIRSF000075">
    <property type="entry name" value="Desulforedoxin"/>
    <property type="match status" value="1"/>
</dbReference>
<dbReference type="InterPro" id="IPR012002">
    <property type="entry name" value="Desulforedoxin"/>
</dbReference>
<protein>
    <submittedName>
        <fullName evidence="7">Desulfoferrodoxin Dfx domain protein</fullName>
    </submittedName>
</protein>
<comment type="cofactor">
    <cofactor evidence="5">
        <name>Fe cation</name>
        <dbReference type="ChEBI" id="CHEBI:24875"/>
    </cofactor>
    <text evidence="5">Binds 2 irons ions per subunit via 4 cysteine residues per iron.</text>
</comment>
<sequence length="38" mass="4056">MTEGDIYKCNICGNIVKVVNSGGGDLYCCGQPMEVSQE</sequence>
<feature type="binding site" evidence="5">
    <location>
        <position position="29"/>
    </location>
    <ligand>
        <name>Fe cation</name>
        <dbReference type="ChEBI" id="CHEBI:24875"/>
    </ligand>
</feature>
<evidence type="ECO:0000256" key="2">
    <source>
        <dbReference type="ARBA" id="ARBA00022723"/>
    </source>
</evidence>
<reference evidence="7 8" key="1">
    <citation type="journal article" date="2015" name="Nature">
        <title>rRNA introns, odd ribosomes, and small enigmatic genomes across a large radiation of phyla.</title>
        <authorList>
            <person name="Brown C.T."/>
            <person name="Hug L.A."/>
            <person name="Thomas B.C."/>
            <person name="Sharon I."/>
            <person name="Castelle C.J."/>
            <person name="Singh A."/>
            <person name="Wilkins M.J."/>
            <person name="Williams K.H."/>
            <person name="Banfield J.F."/>
        </authorList>
    </citation>
    <scope>NUCLEOTIDE SEQUENCE [LARGE SCALE GENOMIC DNA]</scope>
</reference>
<feature type="binding site" evidence="5">
    <location>
        <position position="9"/>
    </location>
    <ligand>
        <name>Fe cation</name>
        <dbReference type="ChEBI" id="CHEBI:24875"/>
    </ligand>
</feature>
<dbReference type="CDD" id="cd00974">
    <property type="entry name" value="DSRD"/>
    <property type="match status" value="1"/>
</dbReference>
<dbReference type="PATRIC" id="fig|1618642.3.peg.967"/>
<evidence type="ECO:0000259" key="6">
    <source>
        <dbReference type="Pfam" id="PF06397"/>
    </source>
</evidence>
<name>A0A0G0PT54_9BACT</name>
<evidence type="ECO:0000313" key="8">
    <source>
        <dbReference type="Proteomes" id="UP000034137"/>
    </source>
</evidence>
<evidence type="ECO:0000256" key="3">
    <source>
        <dbReference type="ARBA" id="ARBA00022982"/>
    </source>
</evidence>
<feature type="binding site" evidence="5">
    <location>
        <position position="12"/>
    </location>
    <ligand>
        <name>Fe cation</name>
        <dbReference type="ChEBI" id="CHEBI:24875"/>
    </ligand>
</feature>
<feature type="binding site" evidence="5">
    <location>
        <position position="28"/>
    </location>
    <ligand>
        <name>Fe cation</name>
        <dbReference type="ChEBI" id="CHEBI:24875"/>
    </ligand>
</feature>
<dbReference type="InterPro" id="IPR038094">
    <property type="entry name" value="Desulfoferrodoxin_N_sf"/>
</dbReference>
<evidence type="ECO:0000256" key="5">
    <source>
        <dbReference type="PIRSR" id="PIRSR000075-1"/>
    </source>
</evidence>
<gene>
    <name evidence="7" type="ORF">UT64_C0063G0004</name>
</gene>
<evidence type="ECO:0000256" key="4">
    <source>
        <dbReference type="ARBA" id="ARBA00023004"/>
    </source>
</evidence>
<dbReference type="Proteomes" id="UP000034137">
    <property type="component" value="Unassembled WGS sequence"/>
</dbReference>